<dbReference type="PANTHER" id="PTHR19384">
    <property type="entry name" value="NITRIC OXIDE SYNTHASE-RELATED"/>
    <property type="match status" value="1"/>
</dbReference>
<dbReference type="Gene3D" id="1.20.990.10">
    <property type="entry name" value="NADPH-cytochrome p450 Reductase, Chain A, domain 3"/>
    <property type="match status" value="1"/>
</dbReference>
<dbReference type="EMBL" id="OV170234">
    <property type="protein sequence ID" value="CAH0719854.1"/>
    <property type="molecule type" value="Genomic_DNA"/>
</dbReference>
<comment type="cofactor">
    <cofactor evidence="1">
        <name>FMN</name>
        <dbReference type="ChEBI" id="CHEBI:58210"/>
    </cofactor>
</comment>
<accession>A0A8J9UIP2</accession>
<evidence type="ECO:0000256" key="5">
    <source>
        <dbReference type="ARBA" id="ARBA00022827"/>
    </source>
</evidence>
<dbReference type="Proteomes" id="UP000838878">
    <property type="component" value="Chromosome 14"/>
</dbReference>
<dbReference type="PANTHER" id="PTHR19384:SF84">
    <property type="entry name" value="METHIONINE SYNTHASE REDUCTASE"/>
    <property type="match status" value="1"/>
</dbReference>
<evidence type="ECO:0000256" key="7">
    <source>
        <dbReference type="ARBA" id="ARBA00023002"/>
    </source>
</evidence>
<dbReference type="EC" id="1.16.1.8" evidence="8"/>
<keyword evidence="6" id="KW-0521">NADP</keyword>
<gene>
    <name evidence="12" type="ORF">BINO364_LOCUS6149</name>
</gene>
<evidence type="ECO:0000256" key="1">
    <source>
        <dbReference type="ARBA" id="ARBA00001917"/>
    </source>
</evidence>
<dbReference type="GO" id="GO:0050660">
    <property type="term" value="F:flavin adenine dinucleotide binding"/>
    <property type="evidence" value="ECO:0007669"/>
    <property type="project" value="TreeGrafter"/>
</dbReference>
<dbReference type="InterPro" id="IPR001433">
    <property type="entry name" value="OxRdtase_FAD/NAD-bd"/>
</dbReference>
<dbReference type="Pfam" id="PF00175">
    <property type="entry name" value="NAD_binding_1"/>
    <property type="match status" value="1"/>
</dbReference>
<comment type="cofactor">
    <cofactor evidence="2">
        <name>FAD</name>
        <dbReference type="ChEBI" id="CHEBI:57692"/>
    </cofactor>
</comment>
<keyword evidence="4" id="KW-0288">FMN</keyword>
<proteinExistence type="predicted"/>
<dbReference type="OrthoDB" id="1856718at2759"/>
<dbReference type="SUPFAM" id="SSF52343">
    <property type="entry name" value="Ferredoxin reductase-like, C-terminal NADP-linked domain"/>
    <property type="match status" value="1"/>
</dbReference>
<dbReference type="InterPro" id="IPR023173">
    <property type="entry name" value="NADPH_Cyt_P450_Rdtase_alpha"/>
</dbReference>
<evidence type="ECO:0000313" key="12">
    <source>
        <dbReference type="EMBL" id="CAH0719854.1"/>
    </source>
</evidence>
<sequence length="471" mass="53986">MVLIQPFQDLFESLDKTTAVNLPTSKENALNIEFYSLQDINSPKAVYKGQGPLLPFAASEVFYAPINEWRRLTAVDDSCKTVYEVTFDINGSNFSYKPGDTIGIIPRNSKREVQLLIDHLDLKRNLDVTYALKLNTGQKGAKIPLHIPIKSNLRYVLNNCVDLRGIVKKLFLLALSKYTQDKNEKMILEYLCSKEGSTAYTSHILNKQICILDLFILFKSCKPPVEVLLEHLPRLLPRAYSIVNRKSDDNRLKICFSVIDIGNSRKGLTTGWLESIILGKNLEEMMNNLSMDEESSLIPIYIRKNVNEFYLPINSECPLILIGPGTGVSPYIGFLEEREYLQKAQPNMGFGEVWLFFGCRNPKLDFIYENELRHFETQGVITNLQTAFSRLENTDICYVQDAMIKKGKELTNLIMQGAYIFVCGDVKVMATQVKEVIVQFIEKYGEKTKEEAENYLINMQKEKRYLIDIWN</sequence>
<keyword evidence="7" id="KW-0560">Oxidoreductase</keyword>
<dbReference type="GO" id="GO:0050667">
    <property type="term" value="P:homocysteine metabolic process"/>
    <property type="evidence" value="ECO:0007669"/>
    <property type="project" value="TreeGrafter"/>
</dbReference>
<keyword evidence="5" id="KW-0274">FAD</keyword>
<dbReference type="FunFam" id="1.20.990.10:FF:000007">
    <property type="entry name" value="Methionine synthase reductase"/>
    <property type="match status" value="1"/>
</dbReference>
<evidence type="ECO:0000256" key="3">
    <source>
        <dbReference type="ARBA" id="ARBA00022630"/>
    </source>
</evidence>
<evidence type="ECO:0000256" key="8">
    <source>
        <dbReference type="ARBA" id="ARBA00039088"/>
    </source>
</evidence>
<dbReference type="InterPro" id="IPR003097">
    <property type="entry name" value="CysJ-like_FAD-binding"/>
</dbReference>
<feature type="non-terminal residue" evidence="12">
    <location>
        <position position="471"/>
    </location>
</feature>
<dbReference type="Gene3D" id="2.40.30.10">
    <property type="entry name" value="Translation factors"/>
    <property type="match status" value="1"/>
</dbReference>
<evidence type="ECO:0000259" key="11">
    <source>
        <dbReference type="Pfam" id="PF00667"/>
    </source>
</evidence>
<dbReference type="GO" id="GO:0005829">
    <property type="term" value="C:cytosol"/>
    <property type="evidence" value="ECO:0007669"/>
    <property type="project" value="TreeGrafter"/>
</dbReference>
<dbReference type="PRINTS" id="PR00371">
    <property type="entry name" value="FPNCR"/>
</dbReference>
<keyword evidence="3" id="KW-0285">Flavoprotein</keyword>
<evidence type="ECO:0000256" key="6">
    <source>
        <dbReference type="ARBA" id="ARBA00022857"/>
    </source>
</evidence>
<name>A0A8J9UIP2_9NEOP</name>
<reference evidence="12" key="1">
    <citation type="submission" date="2021-12" db="EMBL/GenBank/DDBJ databases">
        <authorList>
            <person name="Martin H S."/>
        </authorList>
    </citation>
    <scope>NUCLEOTIDE SEQUENCE</scope>
</reference>
<feature type="domain" description="Sulfite reductase [NADPH] flavoprotein alpha-component-like FAD-binding" evidence="11">
    <location>
        <begin position="55"/>
        <end position="272"/>
    </location>
</feature>
<dbReference type="GO" id="GO:0030586">
    <property type="term" value="F:[methionine synthase] reductase (NADPH) activity"/>
    <property type="evidence" value="ECO:0007669"/>
    <property type="project" value="UniProtKB-EC"/>
</dbReference>
<protein>
    <recommendedName>
        <fullName evidence="9">Methionine synthase reductase</fullName>
        <ecNumber evidence="8">1.16.1.8</ecNumber>
    </recommendedName>
</protein>
<dbReference type="InterPro" id="IPR039261">
    <property type="entry name" value="FNR_nucleotide-bd"/>
</dbReference>
<dbReference type="SUPFAM" id="SSF63380">
    <property type="entry name" value="Riboflavin synthase domain-like"/>
    <property type="match status" value="1"/>
</dbReference>
<dbReference type="GO" id="GO:0010181">
    <property type="term" value="F:FMN binding"/>
    <property type="evidence" value="ECO:0007669"/>
    <property type="project" value="TreeGrafter"/>
</dbReference>
<evidence type="ECO:0000256" key="9">
    <source>
        <dbReference type="ARBA" id="ARBA00040659"/>
    </source>
</evidence>
<dbReference type="GO" id="GO:0009086">
    <property type="term" value="P:methionine biosynthetic process"/>
    <property type="evidence" value="ECO:0007669"/>
    <property type="project" value="TreeGrafter"/>
</dbReference>
<evidence type="ECO:0000259" key="10">
    <source>
        <dbReference type="Pfam" id="PF00175"/>
    </source>
</evidence>
<dbReference type="InterPro" id="IPR001709">
    <property type="entry name" value="Flavoprot_Pyr_Nucl_cyt_Rdtase"/>
</dbReference>
<organism evidence="12 13">
    <name type="scientific">Brenthis ino</name>
    <name type="common">lesser marbled fritillary</name>
    <dbReference type="NCBI Taxonomy" id="405034"/>
    <lineage>
        <taxon>Eukaryota</taxon>
        <taxon>Metazoa</taxon>
        <taxon>Ecdysozoa</taxon>
        <taxon>Arthropoda</taxon>
        <taxon>Hexapoda</taxon>
        <taxon>Insecta</taxon>
        <taxon>Pterygota</taxon>
        <taxon>Neoptera</taxon>
        <taxon>Endopterygota</taxon>
        <taxon>Lepidoptera</taxon>
        <taxon>Glossata</taxon>
        <taxon>Ditrysia</taxon>
        <taxon>Papilionoidea</taxon>
        <taxon>Nymphalidae</taxon>
        <taxon>Heliconiinae</taxon>
        <taxon>Argynnini</taxon>
        <taxon>Brenthis</taxon>
    </lineage>
</organism>
<keyword evidence="13" id="KW-1185">Reference proteome</keyword>
<dbReference type="FunFam" id="3.40.50.80:FF:000001">
    <property type="entry name" value="NADPH--cytochrome P450 reductase 1"/>
    <property type="match status" value="1"/>
</dbReference>
<evidence type="ECO:0000256" key="4">
    <source>
        <dbReference type="ARBA" id="ARBA00022643"/>
    </source>
</evidence>
<dbReference type="Gene3D" id="3.40.50.80">
    <property type="entry name" value="Nucleotide-binding domain of ferredoxin-NADP reductase (FNR) module"/>
    <property type="match status" value="1"/>
</dbReference>
<dbReference type="Pfam" id="PF00667">
    <property type="entry name" value="FAD_binding_1"/>
    <property type="match status" value="1"/>
</dbReference>
<evidence type="ECO:0000313" key="13">
    <source>
        <dbReference type="Proteomes" id="UP000838878"/>
    </source>
</evidence>
<dbReference type="AlphaFoldDB" id="A0A8J9UIP2"/>
<dbReference type="InterPro" id="IPR017938">
    <property type="entry name" value="Riboflavin_synthase-like_b-brl"/>
</dbReference>
<feature type="domain" description="Oxidoreductase FAD/NAD(P)-binding" evidence="10">
    <location>
        <begin position="321"/>
        <end position="434"/>
    </location>
</feature>
<evidence type="ECO:0000256" key="2">
    <source>
        <dbReference type="ARBA" id="ARBA00001974"/>
    </source>
</evidence>